<accession>A0AAE0QK08</accession>
<feature type="domain" description="IRS-type PTB" evidence="2">
    <location>
        <begin position="233"/>
        <end position="337"/>
    </location>
</feature>
<proteinExistence type="predicted"/>
<evidence type="ECO:0000259" key="2">
    <source>
        <dbReference type="PROSITE" id="PS51064"/>
    </source>
</evidence>
<evidence type="ECO:0000256" key="1">
    <source>
        <dbReference type="SAM" id="MobiDB-lite"/>
    </source>
</evidence>
<feature type="compositionally biased region" description="Polar residues" evidence="1">
    <location>
        <begin position="345"/>
        <end position="354"/>
    </location>
</feature>
<feature type="region of interest" description="Disordered" evidence="1">
    <location>
        <begin position="332"/>
        <end position="365"/>
    </location>
</feature>
<evidence type="ECO:0000313" key="3">
    <source>
        <dbReference type="EMBL" id="KAK3521755.1"/>
    </source>
</evidence>
<keyword evidence="4" id="KW-1185">Reference proteome</keyword>
<reference evidence="3" key="1">
    <citation type="submission" date="2023-06" db="EMBL/GenBank/DDBJ databases">
        <title>Male Hemibagrus guttatus genome.</title>
        <authorList>
            <person name="Bian C."/>
        </authorList>
    </citation>
    <scope>NUCLEOTIDE SEQUENCE</scope>
    <source>
        <strain evidence="3">Male_cb2023</strain>
        <tissue evidence="3">Muscle</tissue>
    </source>
</reference>
<comment type="caution">
    <text evidence="3">The sequence shown here is derived from an EMBL/GenBank/DDBJ whole genome shotgun (WGS) entry which is preliminary data.</text>
</comment>
<dbReference type="EMBL" id="JAUCMX010000015">
    <property type="protein sequence ID" value="KAK3521755.1"/>
    <property type="molecule type" value="Genomic_DNA"/>
</dbReference>
<dbReference type="GO" id="GO:0007169">
    <property type="term" value="P:cell surface receptor protein tyrosine kinase signaling pathway"/>
    <property type="evidence" value="ECO:0007669"/>
    <property type="project" value="TreeGrafter"/>
</dbReference>
<dbReference type="SMART" id="SM01244">
    <property type="entry name" value="IRS"/>
    <property type="match status" value="1"/>
</dbReference>
<gene>
    <name evidence="3" type="ORF">QTP70_016240</name>
</gene>
<dbReference type="AlphaFoldDB" id="A0AAE0QK08"/>
<dbReference type="SUPFAM" id="SSF50729">
    <property type="entry name" value="PH domain-like"/>
    <property type="match status" value="1"/>
</dbReference>
<evidence type="ECO:0000313" key="4">
    <source>
        <dbReference type="Proteomes" id="UP001274896"/>
    </source>
</evidence>
<sequence length="598" mass="67062">MRMGSLLSLVPLKEQVNLYRDYKHFPGVIGKPPGELVFTSREVVITMSADFGPLGNSPVLLLLSPVCLPPHGPEAGSRAVIIAVAWGSLAGQGANPDTKDICAWGEKWKKVWAEAVADSTRSLSCLELFDFSKSSLKESKKRAEGKKVIVMRDCVKITEREVEGCPKQFSTFLLETTEKTHIFASPTMELHSWIMELCRLAFPLNQAECRSQKQDHQQAVDMQENTLYDTTESVRDFLVIAVATEAALRCELYGEYALTPQSDSLLLKDHKTKKVLLTWPYRFVRKFGQDTMTFNFEAGRRCESGEGYFEFATSHSEQLFAIISDALRKFQKGEASGTRPKEQQIPHNSEQSHTPPAKVKHPKKKLTTSFSLNSINLSDKKHNTSSTPSLPCNVQDQVYAMIAKPKSHSKSKDSKTQQFCPLPDIDDFSEDIFGVLREEEGNQKNPGQLAIHPKFKDYKSEAVYSEVNLYGGYGSKDEAVDDIPHSLTSDLKDSQAVGFLKVSNDIPCMVDEEEQLDLSLEQLSIHHTPNVYGAESIYSQVPDYYDDYGDNNECLDIVESPEYLFPPLPPCAFDTDPFNIADSQDEGFCTYDNLPKRL</sequence>
<dbReference type="PANTHER" id="PTHR21258:SF14">
    <property type="entry name" value="DOCKING PROTEIN 2"/>
    <property type="match status" value="1"/>
</dbReference>
<protein>
    <recommendedName>
        <fullName evidence="2">IRS-type PTB domain-containing protein</fullName>
    </recommendedName>
</protein>
<dbReference type="PANTHER" id="PTHR21258">
    <property type="entry name" value="DOCKING PROTEIN RELATED"/>
    <property type="match status" value="1"/>
</dbReference>
<dbReference type="InterPro" id="IPR011993">
    <property type="entry name" value="PH-like_dom_sf"/>
</dbReference>
<dbReference type="InterPro" id="IPR050996">
    <property type="entry name" value="Docking_Protein_DOK"/>
</dbReference>
<organism evidence="3 4">
    <name type="scientific">Hemibagrus guttatus</name>
    <dbReference type="NCBI Taxonomy" id="175788"/>
    <lineage>
        <taxon>Eukaryota</taxon>
        <taxon>Metazoa</taxon>
        <taxon>Chordata</taxon>
        <taxon>Craniata</taxon>
        <taxon>Vertebrata</taxon>
        <taxon>Euteleostomi</taxon>
        <taxon>Actinopterygii</taxon>
        <taxon>Neopterygii</taxon>
        <taxon>Teleostei</taxon>
        <taxon>Ostariophysi</taxon>
        <taxon>Siluriformes</taxon>
        <taxon>Bagridae</taxon>
        <taxon>Hemibagrus</taxon>
    </lineage>
</organism>
<dbReference type="Proteomes" id="UP001274896">
    <property type="component" value="Unassembled WGS sequence"/>
</dbReference>
<name>A0AAE0QK08_9TELE</name>
<dbReference type="Gene3D" id="2.30.29.30">
    <property type="entry name" value="Pleckstrin-homology domain (PH domain)/Phosphotyrosine-binding domain (PTB)"/>
    <property type="match status" value="2"/>
</dbReference>
<dbReference type="GO" id="GO:0007265">
    <property type="term" value="P:Ras protein signal transduction"/>
    <property type="evidence" value="ECO:0007669"/>
    <property type="project" value="TreeGrafter"/>
</dbReference>
<dbReference type="InterPro" id="IPR002404">
    <property type="entry name" value="IRS_PTB"/>
</dbReference>
<dbReference type="GO" id="GO:0005737">
    <property type="term" value="C:cytoplasm"/>
    <property type="evidence" value="ECO:0007669"/>
    <property type="project" value="TreeGrafter"/>
</dbReference>
<dbReference type="PROSITE" id="PS51064">
    <property type="entry name" value="IRS_PTB"/>
    <property type="match status" value="1"/>
</dbReference>
<dbReference type="Pfam" id="PF02174">
    <property type="entry name" value="IRS"/>
    <property type="match status" value="1"/>
</dbReference>
<dbReference type="GO" id="GO:0043410">
    <property type="term" value="P:positive regulation of MAPK cascade"/>
    <property type="evidence" value="ECO:0007669"/>
    <property type="project" value="TreeGrafter"/>
</dbReference>
<dbReference type="SMART" id="SM00310">
    <property type="entry name" value="PTBI"/>
    <property type="match status" value="1"/>
</dbReference>